<sequence>MNRYFREVLDAHVLINNWLGDGDSHDEVCETLLSRFSPAFTMVTPGGALLDFAALSAFFSTQRGARQGLNIEIRDMQMIAENSRGATVGYKELQHLPGQDVTRRFSTAVFELNHDGHIRWRHLHETLLCQN</sequence>
<dbReference type="OrthoDB" id="8912060at2"/>
<dbReference type="Proteomes" id="UP000281332">
    <property type="component" value="Unassembled WGS sequence"/>
</dbReference>
<dbReference type="RefSeq" id="WP_123801295.1">
    <property type="nucleotide sequence ID" value="NZ_RMVG01000009.1"/>
</dbReference>
<dbReference type="InterPro" id="IPR032710">
    <property type="entry name" value="NTF2-like_dom_sf"/>
</dbReference>
<dbReference type="AlphaFoldDB" id="A0A3N4NY28"/>
<proteinExistence type="predicted"/>
<comment type="caution">
    <text evidence="1">The sequence shown here is derived from an EMBL/GenBank/DDBJ whole genome shotgun (WGS) entry which is preliminary data.</text>
</comment>
<dbReference type="SUPFAM" id="SSF54427">
    <property type="entry name" value="NTF2-like"/>
    <property type="match status" value="1"/>
</dbReference>
<organism evidence="1 2">
    <name type="scientific">Candidatus Pantoea deserta</name>
    <dbReference type="NCBI Taxonomy" id="1869313"/>
    <lineage>
        <taxon>Bacteria</taxon>
        <taxon>Pseudomonadati</taxon>
        <taxon>Pseudomonadota</taxon>
        <taxon>Gammaproteobacteria</taxon>
        <taxon>Enterobacterales</taxon>
        <taxon>Erwiniaceae</taxon>
        <taxon>Pantoea</taxon>
    </lineage>
</organism>
<accession>A0A3N4NY28</accession>
<evidence type="ECO:0000313" key="1">
    <source>
        <dbReference type="EMBL" id="RPD99697.1"/>
    </source>
</evidence>
<dbReference type="InterPro" id="IPR016918">
    <property type="entry name" value="UCP029394"/>
</dbReference>
<reference evidence="1 2" key="1">
    <citation type="submission" date="2018-11" db="EMBL/GenBank/DDBJ databases">
        <title>Whole genome sequencing of Pantoea sp. RIT388.</title>
        <authorList>
            <person name="Gan H.M."/>
            <person name="Hudson A.O."/>
        </authorList>
    </citation>
    <scope>NUCLEOTIDE SEQUENCE [LARGE SCALE GENOMIC DNA]</scope>
    <source>
        <strain evidence="1 2">RIT388</strain>
    </source>
</reference>
<dbReference type="EMBL" id="RMVG01000009">
    <property type="protein sequence ID" value="RPD99697.1"/>
    <property type="molecule type" value="Genomic_DNA"/>
</dbReference>
<name>A0A3N4NY28_9GAMM</name>
<dbReference type="Gene3D" id="3.10.450.50">
    <property type="match status" value="1"/>
</dbReference>
<gene>
    <name evidence="1" type="ORF">BBB56_12660</name>
</gene>
<protein>
    <submittedName>
        <fullName evidence="1">DUF4440 domain-containing protein</fullName>
    </submittedName>
</protein>
<keyword evidence="2" id="KW-1185">Reference proteome</keyword>
<dbReference type="PIRSF" id="PIRSF029394">
    <property type="entry name" value="UCP029394"/>
    <property type="match status" value="1"/>
</dbReference>
<evidence type="ECO:0000313" key="2">
    <source>
        <dbReference type="Proteomes" id="UP000281332"/>
    </source>
</evidence>